<dbReference type="GO" id="GO:0005829">
    <property type="term" value="C:cytosol"/>
    <property type="evidence" value="ECO:0007669"/>
    <property type="project" value="TreeGrafter"/>
</dbReference>
<dbReference type="EC" id="1.3.1.98" evidence="17"/>
<comment type="cofactor">
    <cofactor evidence="1 17">
        <name>FAD</name>
        <dbReference type="ChEBI" id="CHEBI:57692"/>
    </cofactor>
</comment>
<dbReference type="NCBIfam" id="NF010480">
    <property type="entry name" value="PRK13905.1"/>
    <property type="match status" value="1"/>
</dbReference>
<evidence type="ECO:0000256" key="13">
    <source>
        <dbReference type="ARBA" id="ARBA00023002"/>
    </source>
</evidence>
<dbReference type="GO" id="GO:0051301">
    <property type="term" value="P:cell division"/>
    <property type="evidence" value="ECO:0007669"/>
    <property type="project" value="UniProtKB-KW"/>
</dbReference>
<dbReference type="Pfam" id="PF02873">
    <property type="entry name" value="MurB_C"/>
    <property type="match status" value="1"/>
</dbReference>
<evidence type="ECO:0000256" key="9">
    <source>
        <dbReference type="ARBA" id="ARBA00022827"/>
    </source>
</evidence>
<comment type="similarity">
    <text evidence="5 17">Belongs to the MurB family.</text>
</comment>
<keyword evidence="15 17" id="KW-0961">Cell wall biogenesis/degradation</keyword>
<dbReference type="OrthoDB" id="9804753at2"/>
<keyword evidence="9 17" id="KW-0274">FAD</keyword>
<evidence type="ECO:0000256" key="1">
    <source>
        <dbReference type="ARBA" id="ARBA00001974"/>
    </source>
</evidence>
<protein>
    <recommendedName>
        <fullName evidence="17">UDP-N-acetylenolpyruvoylglucosamine reductase</fullName>
        <ecNumber evidence="17">1.3.1.98</ecNumber>
    </recommendedName>
    <alternativeName>
        <fullName evidence="17">UDP-N-acetylmuramate dehydrogenase</fullName>
    </alternativeName>
</protein>
<evidence type="ECO:0000256" key="6">
    <source>
        <dbReference type="ARBA" id="ARBA00022490"/>
    </source>
</evidence>
<dbReference type="Proteomes" id="UP000182975">
    <property type="component" value="Unassembled WGS sequence"/>
</dbReference>
<dbReference type="InterPro" id="IPR016169">
    <property type="entry name" value="FAD-bd_PCMH_sub2"/>
</dbReference>
<dbReference type="Pfam" id="PF10105">
    <property type="entry name" value="DUF2344"/>
    <property type="match status" value="1"/>
</dbReference>
<organism evidence="19 20">
    <name type="scientific">Denitrobacterium detoxificans</name>
    <dbReference type="NCBI Taxonomy" id="79604"/>
    <lineage>
        <taxon>Bacteria</taxon>
        <taxon>Bacillati</taxon>
        <taxon>Actinomycetota</taxon>
        <taxon>Coriobacteriia</taxon>
        <taxon>Eggerthellales</taxon>
        <taxon>Eggerthellaceae</taxon>
        <taxon>Denitrobacterium</taxon>
    </lineage>
</organism>
<keyword evidence="6 17" id="KW-0963">Cytoplasm</keyword>
<keyword evidence="8 17" id="KW-0285">Flavoprotein</keyword>
<evidence type="ECO:0000256" key="4">
    <source>
        <dbReference type="ARBA" id="ARBA00004752"/>
    </source>
</evidence>
<proteinExistence type="inferred from homology"/>
<comment type="catalytic activity">
    <reaction evidence="16 17">
        <text>UDP-N-acetyl-alpha-D-muramate + NADP(+) = UDP-N-acetyl-3-O-(1-carboxyvinyl)-alpha-D-glucosamine + NADPH + H(+)</text>
        <dbReference type="Rhea" id="RHEA:12248"/>
        <dbReference type="ChEBI" id="CHEBI:15378"/>
        <dbReference type="ChEBI" id="CHEBI:57783"/>
        <dbReference type="ChEBI" id="CHEBI:58349"/>
        <dbReference type="ChEBI" id="CHEBI:68483"/>
        <dbReference type="ChEBI" id="CHEBI:70757"/>
        <dbReference type="EC" id="1.3.1.98"/>
    </reaction>
</comment>
<dbReference type="UniPathway" id="UPA00219"/>
<dbReference type="GO" id="GO:0008762">
    <property type="term" value="F:UDP-N-acetylmuramate dehydrogenase activity"/>
    <property type="evidence" value="ECO:0007669"/>
    <property type="project" value="UniProtKB-UniRule"/>
</dbReference>
<dbReference type="InterPro" id="IPR036318">
    <property type="entry name" value="FAD-bd_PCMH-like_sf"/>
</dbReference>
<keyword evidence="12 17" id="KW-0573">Peptidoglycan synthesis</keyword>
<dbReference type="GO" id="GO:0009252">
    <property type="term" value="P:peptidoglycan biosynthetic process"/>
    <property type="evidence" value="ECO:0007669"/>
    <property type="project" value="UniProtKB-UniRule"/>
</dbReference>
<evidence type="ECO:0000256" key="15">
    <source>
        <dbReference type="ARBA" id="ARBA00023316"/>
    </source>
</evidence>
<dbReference type="NCBIfam" id="TIGR03936">
    <property type="entry name" value="sam_1_link_chp"/>
    <property type="match status" value="1"/>
</dbReference>
<evidence type="ECO:0000256" key="2">
    <source>
        <dbReference type="ARBA" id="ARBA00003921"/>
    </source>
</evidence>
<feature type="domain" description="FAD-binding PCMH-type" evidence="18">
    <location>
        <begin position="264"/>
        <end position="430"/>
    </location>
</feature>
<dbReference type="PANTHER" id="PTHR21071:SF4">
    <property type="entry name" value="UDP-N-ACETYLENOLPYRUVOYLGLUCOSAMINE REDUCTASE"/>
    <property type="match status" value="1"/>
</dbReference>
<dbReference type="AlphaFoldDB" id="A0A1H8RQW3"/>
<evidence type="ECO:0000256" key="10">
    <source>
        <dbReference type="ARBA" id="ARBA00022857"/>
    </source>
</evidence>
<dbReference type="GO" id="GO:0008360">
    <property type="term" value="P:regulation of cell shape"/>
    <property type="evidence" value="ECO:0007669"/>
    <property type="project" value="UniProtKB-KW"/>
</dbReference>
<dbReference type="RefSeq" id="WP_082867903.1">
    <property type="nucleotide sequence ID" value="NZ_CP011402.1"/>
</dbReference>
<feature type="active site" evidence="17">
    <location>
        <position position="529"/>
    </location>
</feature>
<dbReference type="InterPro" id="IPR036635">
    <property type="entry name" value="MurB_C_sf"/>
</dbReference>
<feature type="active site" evidence="17">
    <location>
        <position position="409"/>
    </location>
</feature>
<dbReference type="NCBIfam" id="TIGR00179">
    <property type="entry name" value="murB"/>
    <property type="match status" value="1"/>
</dbReference>
<dbReference type="HAMAP" id="MF_00037">
    <property type="entry name" value="MurB"/>
    <property type="match status" value="1"/>
</dbReference>
<comment type="subcellular location">
    <subcellularLocation>
        <location evidence="3 17">Cytoplasm</location>
    </subcellularLocation>
</comment>
<keyword evidence="11 17" id="KW-0133">Cell shape</keyword>
<comment type="pathway">
    <text evidence="4 17">Cell wall biogenesis; peptidoglycan biosynthesis.</text>
</comment>
<dbReference type="GO" id="GO:0071555">
    <property type="term" value="P:cell wall organization"/>
    <property type="evidence" value="ECO:0007669"/>
    <property type="project" value="UniProtKB-KW"/>
</dbReference>
<evidence type="ECO:0000256" key="12">
    <source>
        <dbReference type="ARBA" id="ARBA00022984"/>
    </source>
</evidence>
<dbReference type="SUPFAM" id="SSF56194">
    <property type="entry name" value="Uridine diphospho-N-Acetylenolpyruvylglucosamine reductase, MurB, C-terminal domain"/>
    <property type="match status" value="1"/>
</dbReference>
<evidence type="ECO:0000256" key="3">
    <source>
        <dbReference type="ARBA" id="ARBA00004496"/>
    </source>
</evidence>
<evidence type="ECO:0000313" key="19">
    <source>
        <dbReference type="EMBL" id="SEO68735.1"/>
    </source>
</evidence>
<evidence type="ECO:0000256" key="16">
    <source>
        <dbReference type="ARBA" id="ARBA00048914"/>
    </source>
</evidence>
<dbReference type="EMBL" id="FOEC01000004">
    <property type="protein sequence ID" value="SEO68735.1"/>
    <property type="molecule type" value="Genomic_DNA"/>
</dbReference>
<evidence type="ECO:0000256" key="17">
    <source>
        <dbReference type="HAMAP-Rule" id="MF_00037"/>
    </source>
</evidence>
<keyword evidence="10 17" id="KW-0521">NADP</keyword>
<dbReference type="InterPro" id="IPR016166">
    <property type="entry name" value="FAD-bd_PCMH"/>
</dbReference>
<dbReference type="InterPro" id="IPR018768">
    <property type="entry name" value="DUF2344"/>
</dbReference>
<evidence type="ECO:0000313" key="20">
    <source>
        <dbReference type="Proteomes" id="UP000182975"/>
    </source>
</evidence>
<dbReference type="Gene3D" id="3.30.43.10">
    <property type="entry name" value="Uridine Diphospho-n-acetylenolpyruvylglucosamine Reductase, domain 2"/>
    <property type="match status" value="1"/>
</dbReference>
<dbReference type="GO" id="GO:0071949">
    <property type="term" value="F:FAD binding"/>
    <property type="evidence" value="ECO:0007669"/>
    <property type="project" value="InterPro"/>
</dbReference>
<dbReference type="Pfam" id="PF01565">
    <property type="entry name" value="FAD_binding_4"/>
    <property type="match status" value="1"/>
</dbReference>
<keyword evidence="14 17" id="KW-0131">Cell cycle</keyword>
<keyword evidence="20" id="KW-1185">Reference proteome</keyword>
<dbReference type="Gene3D" id="3.90.78.10">
    <property type="entry name" value="UDP-N-acetylenolpyruvoylglucosamine reductase, C-terminal domain"/>
    <property type="match status" value="1"/>
</dbReference>
<dbReference type="InterPro" id="IPR006094">
    <property type="entry name" value="Oxid_FAD_bind_N"/>
</dbReference>
<dbReference type="InterPro" id="IPR011601">
    <property type="entry name" value="MurB_C"/>
</dbReference>
<dbReference type="Gene3D" id="3.30.465.10">
    <property type="match status" value="1"/>
</dbReference>
<keyword evidence="13 17" id="KW-0560">Oxidoreductase</keyword>
<evidence type="ECO:0000259" key="18">
    <source>
        <dbReference type="PROSITE" id="PS51387"/>
    </source>
</evidence>
<dbReference type="InterPro" id="IPR016167">
    <property type="entry name" value="FAD-bd_PCMH_sub1"/>
</dbReference>
<feature type="active site" description="Proton donor" evidence="17">
    <location>
        <position position="459"/>
    </location>
</feature>
<accession>A0A1H8RQW3</accession>
<evidence type="ECO:0000256" key="8">
    <source>
        <dbReference type="ARBA" id="ARBA00022630"/>
    </source>
</evidence>
<dbReference type="PROSITE" id="PS51387">
    <property type="entry name" value="FAD_PCMH"/>
    <property type="match status" value="1"/>
</dbReference>
<evidence type="ECO:0000256" key="14">
    <source>
        <dbReference type="ARBA" id="ARBA00023306"/>
    </source>
</evidence>
<evidence type="ECO:0000256" key="11">
    <source>
        <dbReference type="ARBA" id="ARBA00022960"/>
    </source>
</evidence>
<keyword evidence="7 17" id="KW-0132">Cell division</keyword>
<gene>
    <name evidence="17" type="primary">murB</name>
    <name evidence="19" type="ORF">SAMN02910314_00863</name>
</gene>
<sequence length="535" mass="57630">MAKPQPKSAIELGGVPEVLYRLRVEYAQIGRVSMLSHLDMTHYLERTVRRAKLPFAITHGFSPHMKIAFGGALPVGVGGLHEIFDVFLTERVPEEEALRALNEASVPAFPMLSCRYIPRKDTAASVAFPFGVYAVECGVPAAQLQLPQDIEVTREKKGKVKTRTFHVADYLPFEPFALGNLLVFCLQAKPEGSLRPDVLMQHVEGANVQTVMRIAQYAEAPIVDDVRERAQAYAVTCVQRALRDVLPATRMRAGELMSVHTTFQIGGPADLYCVPASVEDVQAVCAACRAYDVPLHVIGCGSNLLVSDAGLRGVVMELGSAFSQVSVEGACVFAQAGATNEAVSQAACAAGLAGYEFASGIPGTVGGAAIMNAGAYDGEFAQVAEEVTCLTPEGQVVTVSHDEACWSYRHSMMDERGYVVLSAKLRLTPDDSAAIQARVDDLTERRTSKQPLEMPSAGSTFKRPEGYFAGKLIQDSGLRGYRIGGAQVSEKHTGFVVNAGGATAADVQALIAHIQRTVREQFGVEIHPEVRMWGF</sequence>
<evidence type="ECO:0000256" key="7">
    <source>
        <dbReference type="ARBA" id="ARBA00022618"/>
    </source>
</evidence>
<dbReference type="STRING" id="79604.AAY81_06490"/>
<reference evidence="20" key="1">
    <citation type="submission" date="2016-10" db="EMBL/GenBank/DDBJ databases">
        <authorList>
            <person name="Varghese N."/>
        </authorList>
    </citation>
    <scope>NUCLEOTIDE SEQUENCE [LARGE SCALE GENOMIC DNA]</scope>
    <source>
        <strain evidence="20">DSM 21843</strain>
    </source>
</reference>
<dbReference type="PANTHER" id="PTHR21071">
    <property type="entry name" value="UDP-N-ACETYLENOLPYRUVOYLGLUCOSAMINE REDUCTASE"/>
    <property type="match status" value="1"/>
</dbReference>
<name>A0A1H8RQW3_9ACTN</name>
<dbReference type="SUPFAM" id="SSF56176">
    <property type="entry name" value="FAD-binding/transporter-associated domain-like"/>
    <property type="match status" value="1"/>
</dbReference>
<dbReference type="InterPro" id="IPR003170">
    <property type="entry name" value="MurB"/>
</dbReference>
<comment type="function">
    <text evidence="2 17">Cell wall formation.</text>
</comment>
<evidence type="ECO:0000256" key="5">
    <source>
        <dbReference type="ARBA" id="ARBA00010485"/>
    </source>
</evidence>